<reference evidence="3" key="1">
    <citation type="journal article" date="2020" name="Stud. Mycol.">
        <title>101 Dothideomycetes genomes: a test case for predicting lifestyles and emergence of pathogens.</title>
        <authorList>
            <person name="Haridas S."/>
            <person name="Albert R."/>
            <person name="Binder M."/>
            <person name="Bloem J."/>
            <person name="Labutti K."/>
            <person name="Salamov A."/>
            <person name="Andreopoulos B."/>
            <person name="Baker S."/>
            <person name="Barry K."/>
            <person name="Bills G."/>
            <person name="Bluhm B."/>
            <person name="Cannon C."/>
            <person name="Castanera R."/>
            <person name="Culley D."/>
            <person name="Daum C."/>
            <person name="Ezra D."/>
            <person name="Gonzalez J."/>
            <person name="Henrissat B."/>
            <person name="Kuo A."/>
            <person name="Liang C."/>
            <person name="Lipzen A."/>
            <person name="Lutzoni F."/>
            <person name="Magnuson J."/>
            <person name="Mondo S."/>
            <person name="Nolan M."/>
            <person name="Ohm R."/>
            <person name="Pangilinan J."/>
            <person name="Park H.-J."/>
            <person name="Ramirez L."/>
            <person name="Alfaro M."/>
            <person name="Sun H."/>
            <person name="Tritt A."/>
            <person name="Yoshinaga Y."/>
            <person name="Zwiers L.-H."/>
            <person name="Turgeon B."/>
            <person name="Goodwin S."/>
            <person name="Spatafora J."/>
            <person name="Crous P."/>
            <person name="Grigoriev I."/>
        </authorList>
    </citation>
    <scope>NUCLEOTIDE SEQUENCE</scope>
    <source>
        <strain evidence="3">CBS 113389</strain>
    </source>
</reference>
<dbReference type="Proteomes" id="UP000799767">
    <property type="component" value="Unassembled WGS sequence"/>
</dbReference>
<feature type="compositionally biased region" description="Basic and acidic residues" evidence="1">
    <location>
        <begin position="358"/>
        <end position="378"/>
    </location>
</feature>
<feature type="domain" description="DUF7587" evidence="2">
    <location>
        <begin position="2"/>
        <end position="135"/>
    </location>
</feature>
<name>A0A6A6PHX2_9PEZI</name>
<dbReference type="InterPro" id="IPR056009">
    <property type="entry name" value="DUF7587"/>
</dbReference>
<proteinExistence type="predicted"/>
<accession>A0A6A6PHX2</accession>
<feature type="compositionally biased region" description="Polar residues" evidence="1">
    <location>
        <begin position="419"/>
        <end position="429"/>
    </location>
</feature>
<evidence type="ECO:0000313" key="3">
    <source>
        <dbReference type="EMBL" id="KAF2479515.1"/>
    </source>
</evidence>
<dbReference type="EMBL" id="MU001641">
    <property type="protein sequence ID" value="KAF2479515.1"/>
    <property type="molecule type" value="Genomic_DNA"/>
</dbReference>
<keyword evidence="4" id="KW-1185">Reference proteome</keyword>
<feature type="compositionally biased region" description="Low complexity" evidence="1">
    <location>
        <begin position="400"/>
        <end position="416"/>
    </location>
</feature>
<protein>
    <recommendedName>
        <fullName evidence="2">DUF7587 domain-containing protein</fullName>
    </recommendedName>
</protein>
<organism evidence="3 4">
    <name type="scientific">Neohortaea acidophila</name>
    <dbReference type="NCBI Taxonomy" id="245834"/>
    <lineage>
        <taxon>Eukaryota</taxon>
        <taxon>Fungi</taxon>
        <taxon>Dikarya</taxon>
        <taxon>Ascomycota</taxon>
        <taxon>Pezizomycotina</taxon>
        <taxon>Dothideomycetes</taxon>
        <taxon>Dothideomycetidae</taxon>
        <taxon>Mycosphaerellales</taxon>
        <taxon>Teratosphaeriaceae</taxon>
        <taxon>Neohortaea</taxon>
    </lineage>
</organism>
<evidence type="ECO:0000256" key="1">
    <source>
        <dbReference type="SAM" id="MobiDB-lite"/>
    </source>
</evidence>
<dbReference type="RefSeq" id="XP_033586085.1">
    <property type="nucleotide sequence ID" value="XM_033737676.1"/>
</dbReference>
<evidence type="ECO:0000259" key="2">
    <source>
        <dbReference type="Pfam" id="PF24494"/>
    </source>
</evidence>
<sequence length="450" mass="49426">MAPRYLLRAFSDVSNGTNTRHGFAPAGNASERQSSYKGLKYNKDVGALNQQLKVAEYGKEAPENPFIFATVSLLYALQHAWKKGRKCKRWAAGNNIQIVVIDTGTAKTSGGEPVAWHRVQDLMAELGLKLTAKYSNHVIDYSDVWVTTDDIVLGEGSYHASFDELKQARLFDLCPELSACWQGLEKPVNDLRRLWYEQDKKPDWTGYDVRGKEISLAAKIADVFKPVRDPKSDYVDPHLFAILLALKNESANSPHLRAWLDLHSSANDEDVTDVTESVQDTGMPEVDKATALFARLRQRRVMAADVLLLETTIPEDHMALQKKAYLKDRLKRNEEKNKVQTEKRAAKRKLELEASMEAAKKARLETQKSGEGAGKDGNADAENGEADETATTGIEAAQEGGTDAPADAKADAVGAYGQAGQNLANSFEPTQEDSTKSPSAGTDTDGLQIG</sequence>
<dbReference type="AlphaFoldDB" id="A0A6A6PHX2"/>
<feature type="region of interest" description="Disordered" evidence="1">
    <location>
        <begin position="358"/>
        <end position="450"/>
    </location>
</feature>
<gene>
    <name evidence="3" type="ORF">BDY17DRAFT_327478</name>
</gene>
<evidence type="ECO:0000313" key="4">
    <source>
        <dbReference type="Proteomes" id="UP000799767"/>
    </source>
</evidence>
<dbReference type="GeneID" id="54478678"/>
<dbReference type="Pfam" id="PF24494">
    <property type="entry name" value="DUF7587"/>
    <property type="match status" value="1"/>
</dbReference>